<feature type="transmembrane region" description="Helical" evidence="7">
    <location>
        <begin position="239"/>
        <end position="263"/>
    </location>
</feature>
<evidence type="ECO:0000256" key="7">
    <source>
        <dbReference type="RuleBase" id="RU363032"/>
    </source>
</evidence>
<evidence type="ECO:0000256" key="3">
    <source>
        <dbReference type="ARBA" id="ARBA00022475"/>
    </source>
</evidence>
<evidence type="ECO:0000256" key="8">
    <source>
        <dbReference type="SAM" id="MobiDB-lite"/>
    </source>
</evidence>
<gene>
    <name evidence="10" type="ORF">KIM372_10490</name>
</gene>
<comment type="similarity">
    <text evidence="7">Belongs to the binding-protein-dependent transport system permease family.</text>
</comment>
<dbReference type="PROSITE" id="PS50928">
    <property type="entry name" value="ABC_TM1"/>
    <property type="match status" value="1"/>
</dbReference>
<keyword evidence="6 7" id="KW-0472">Membrane</keyword>
<dbReference type="InterPro" id="IPR050809">
    <property type="entry name" value="UgpAE/MalFG_permease"/>
</dbReference>
<keyword evidence="5 7" id="KW-1133">Transmembrane helix</keyword>
<accession>A0ABN6SAJ6</accession>
<sequence length="332" mass="36362">MTFESASVPASRTSAGAPQPGGSALHTRKSRRQSSLKNYNKIAALLLTPTGIILIALVIVPIIFLIFTSFTDFNQKSLFTGEFNVKGFEQYATVLSDGSFWAALLRTFIFTAALVLGSMLIGMGVAQMMAKLGTFMRYLVTFVLIFAWAMPNVASSFVWNWLFQPGYGVINWLLTRLHIFGNVSDLAWSNNTSLAFVCIWLLVVWQAVPYIAITLYAATSQLDPSSIEAAQIDGAGPICTYWQIIVPLIFPSILVVAMLSIIWDFNVFNQIWLVSQGGPHGSTSTIGVFTYKKAFINFDIAQGAAISVITVVLLLALTAVYVRNLLKSGEDL</sequence>
<dbReference type="Pfam" id="PF00528">
    <property type="entry name" value="BPD_transp_1"/>
    <property type="match status" value="1"/>
</dbReference>
<feature type="transmembrane region" description="Helical" evidence="7">
    <location>
        <begin position="42"/>
        <end position="67"/>
    </location>
</feature>
<dbReference type="PANTHER" id="PTHR43227">
    <property type="entry name" value="BLL4140 PROTEIN"/>
    <property type="match status" value="1"/>
</dbReference>
<reference evidence="10 11" key="1">
    <citation type="journal article" date="2023" name="Microbiol. Spectr.">
        <title>Symbiosis of Carpenter Bees with Uncharacterized Lactic Acid Bacteria Showing NAD Auxotrophy.</title>
        <authorList>
            <person name="Kawasaki S."/>
            <person name="Ozawa K."/>
            <person name="Mori T."/>
            <person name="Yamamoto A."/>
            <person name="Ito M."/>
            <person name="Ohkuma M."/>
            <person name="Sakamoto M."/>
            <person name="Matsutani M."/>
        </authorList>
    </citation>
    <scope>NUCLEOTIDE SEQUENCE [LARGE SCALE GENOMIC DNA]</scope>
    <source>
        <strain evidence="10 11">Kim37-2</strain>
    </source>
</reference>
<keyword evidence="3" id="KW-1003">Cell membrane</keyword>
<dbReference type="SUPFAM" id="SSF161098">
    <property type="entry name" value="MetI-like"/>
    <property type="match status" value="1"/>
</dbReference>
<dbReference type="Proteomes" id="UP001321766">
    <property type="component" value="Chromosome"/>
</dbReference>
<protein>
    <submittedName>
        <fullName evidence="10">Sugar ABC transporter permease</fullName>
    </submittedName>
</protein>
<evidence type="ECO:0000256" key="5">
    <source>
        <dbReference type="ARBA" id="ARBA00022989"/>
    </source>
</evidence>
<dbReference type="InterPro" id="IPR000515">
    <property type="entry name" value="MetI-like"/>
</dbReference>
<dbReference type="CDD" id="cd06261">
    <property type="entry name" value="TM_PBP2"/>
    <property type="match status" value="1"/>
</dbReference>
<evidence type="ECO:0000313" key="10">
    <source>
        <dbReference type="EMBL" id="BDR53142.1"/>
    </source>
</evidence>
<keyword evidence="4 7" id="KW-0812">Transmembrane</keyword>
<keyword evidence="2 7" id="KW-0813">Transport</keyword>
<proteinExistence type="inferred from homology"/>
<feature type="transmembrane region" description="Helical" evidence="7">
    <location>
        <begin position="138"/>
        <end position="162"/>
    </location>
</feature>
<dbReference type="PANTHER" id="PTHR43227:SF8">
    <property type="entry name" value="DIACETYLCHITOBIOSE UPTAKE SYSTEM PERMEASE PROTEIN DASB"/>
    <property type="match status" value="1"/>
</dbReference>
<evidence type="ECO:0000313" key="11">
    <source>
        <dbReference type="Proteomes" id="UP001321766"/>
    </source>
</evidence>
<feature type="domain" description="ABC transmembrane type-1" evidence="9">
    <location>
        <begin position="104"/>
        <end position="321"/>
    </location>
</feature>
<organism evidence="10 11">
    <name type="scientific">Bombiscardovia nodaiensis</name>
    <dbReference type="NCBI Taxonomy" id="2932181"/>
    <lineage>
        <taxon>Bacteria</taxon>
        <taxon>Bacillati</taxon>
        <taxon>Actinomycetota</taxon>
        <taxon>Actinomycetes</taxon>
        <taxon>Bifidobacteriales</taxon>
        <taxon>Bifidobacteriaceae</taxon>
        <taxon>Bombiscardovia</taxon>
    </lineage>
</organism>
<feature type="transmembrane region" description="Helical" evidence="7">
    <location>
        <begin position="300"/>
        <end position="322"/>
    </location>
</feature>
<dbReference type="EMBL" id="AP026798">
    <property type="protein sequence ID" value="BDR53142.1"/>
    <property type="molecule type" value="Genomic_DNA"/>
</dbReference>
<evidence type="ECO:0000256" key="2">
    <source>
        <dbReference type="ARBA" id="ARBA00022448"/>
    </source>
</evidence>
<feature type="transmembrane region" description="Helical" evidence="7">
    <location>
        <begin position="194"/>
        <end position="218"/>
    </location>
</feature>
<comment type="subcellular location">
    <subcellularLocation>
        <location evidence="1 7">Cell membrane</location>
        <topology evidence="1 7">Multi-pass membrane protein</topology>
    </subcellularLocation>
</comment>
<evidence type="ECO:0000256" key="4">
    <source>
        <dbReference type="ARBA" id="ARBA00022692"/>
    </source>
</evidence>
<feature type="region of interest" description="Disordered" evidence="8">
    <location>
        <begin position="1"/>
        <end position="32"/>
    </location>
</feature>
<evidence type="ECO:0000256" key="1">
    <source>
        <dbReference type="ARBA" id="ARBA00004651"/>
    </source>
</evidence>
<feature type="transmembrane region" description="Helical" evidence="7">
    <location>
        <begin position="100"/>
        <end position="126"/>
    </location>
</feature>
<dbReference type="Gene3D" id="1.10.3720.10">
    <property type="entry name" value="MetI-like"/>
    <property type="match status" value="1"/>
</dbReference>
<keyword evidence="11" id="KW-1185">Reference proteome</keyword>
<evidence type="ECO:0000256" key="6">
    <source>
        <dbReference type="ARBA" id="ARBA00023136"/>
    </source>
</evidence>
<dbReference type="InterPro" id="IPR035906">
    <property type="entry name" value="MetI-like_sf"/>
</dbReference>
<evidence type="ECO:0000259" key="9">
    <source>
        <dbReference type="PROSITE" id="PS50928"/>
    </source>
</evidence>
<feature type="compositionally biased region" description="Polar residues" evidence="8">
    <location>
        <begin position="1"/>
        <end position="16"/>
    </location>
</feature>
<name>A0ABN6SAJ6_9BIFI</name>